<dbReference type="Pfam" id="PF24138">
    <property type="entry name" value="TPR_TNPO3_IPO13_2nd"/>
    <property type="match status" value="1"/>
</dbReference>
<dbReference type="STRING" id="66420.A0A194QKT4"/>
<dbReference type="InterPro" id="IPR013783">
    <property type="entry name" value="Ig-like_fold"/>
</dbReference>
<feature type="region of interest" description="Disordered" evidence="4">
    <location>
        <begin position="1283"/>
        <end position="1304"/>
    </location>
</feature>
<dbReference type="InterPro" id="IPR014756">
    <property type="entry name" value="Ig_E-set"/>
</dbReference>
<evidence type="ECO:0000256" key="4">
    <source>
        <dbReference type="SAM" id="MobiDB-lite"/>
    </source>
</evidence>
<proteinExistence type="predicted"/>
<keyword evidence="1 3" id="KW-0833">Ubl conjugation pathway</keyword>
<dbReference type="InterPro" id="IPR051345">
    <property type="entry name" value="Importin_beta-like_NTR"/>
</dbReference>
<dbReference type="PANTHER" id="PTHR12363">
    <property type="entry name" value="TRANSPORTIN 3 AND IMPORTIN 13"/>
    <property type="match status" value="1"/>
</dbReference>
<dbReference type="GO" id="GO:0009966">
    <property type="term" value="P:regulation of signal transduction"/>
    <property type="evidence" value="ECO:0007669"/>
    <property type="project" value="UniProtKB-ARBA"/>
</dbReference>
<dbReference type="GO" id="GO:0005737">
    <property type="term" value="C:cytoplasm"/>
    <property type="evidence" value="ECO:0007669"/>
    <property type="project" value="TreeGrafter"/>
</dbReference>
<dbReference type="InterPro" id="IPR011989">
    <property type="entry name" value="ARM-like"/>
</dbReference>
<dbReference type="InterPro" id="IPR057942">
    <property type="entry name" value="TPR_TNPO3_IPO13_3rd"/>
</dbReference>
<dbReference type="EMBL" id="KQ458671">
    <property type="protein sequence ID" value="KPJ05520.1"/>
    <property type="molecule type" value="Genomic_DNA"/>
</dbReference>
<gene>
    <name evidence="6" type="ORF">RR46_02136</name>
</gene>
<dbReference type="FunFam" id="2.60.40.10:FF:000975">
    <property type="entry name" value="Uncharacterized protein, isoform D"/>
    <property type="match status" value="1"/>
</dbReference>
<name>A0A194QKT4_PAPXU</name>
<dbReference type="InterPro" id="IPR016024">
    <property type="entry name" value="ARM-type_fold"/>
</dbReference>
<evidence type="ECO:0000256" key="3">
    <source>
        <dbReference type="PROSITE-ProRule" id="PRU00104"/>
    </source>
</evidence>
<dbReference type="Pfam" id="PF24139">
    <property type="entry name" value="TPR_TNPO3_IPO13_4th"/>
    <property type="match status" value="1"/>
</dbReference>
<dbReference type="Pfam" id="PF03810">
    <property type="entry name" value="IBN_N"/>
    <property type="match status" value="1"/>
</dbReference>
<evidence type="ECO:0000313" key="6">
    <source>
        <dbReference type="EMBL" id="KPJ05520.1"/>
    </source>
</evidence>
<dbReference type="PROSITE" id="PS50194">
    <property type="entry name" value="FILAMIN_REPEAT"/>
    <property type="match status" value="1"/>
</dbReference>
<accession>A0A194QKT4</accession>
<comment type="caution">
    <text evidence="3">Lacks conserved residue(s) required for the propagation of feature annotation.</text>
</comment>
<feature type="domain" description="HECT" evidence="5">
    <location>
        <begin position="1363"/>
        <end position="1560"/>
    </location>
</feature>
<evidence type="ECO:0000259" key="5">
    <source>
        <dbReference type="PROSITE" id="PS50237"/>
    </source>
</evidence>
<dbReference type="SUPFAM" id="SSF48371">
    <property type="entry name" value="ARM repeat"/>
    <property type="match status" value="1"/>
</dbReference>
<dbReference type="SMART" id="SM00119">
    <property type="entry name" value="HECTc"/>
    <property type="match status" value="1"/>
</dbReference>
<dbReference type="Proteomes" id="UP000053268">
    <property type="component" value="Unassembled WGS sequence"/>
</dbReference>
<protein>
    <submittedName>
        <fullName evidence="6">Transportin-3</fullName>
    </submittedName>
</protein>
<evidence type="ECO:0000256" key="2">
    <source>
        <dbReference type="PROSITE-ProRule" id="PRU00087"/>
    </source>
</evidence>
<reference evidence="6 7" key="1">
    <citation type="journal article" date="2015" name="Nat. Commun.">
        <title>Outbred genome sequencing and CRISPR/Cas9 gene editing in butterflies.</title>
        <authorList>
            <person name="Li X."/>
            <person name="Fan D."/>
            <person name="Zhang W."/>
            <person name="Liu G."/>
            <person name="Zhang L."/>
            <person name="Zhao L."/>
            <person name="Fang X."/>
            <person name="Chen L."/>
            <person name="Dong Y."/>
            <person name="Chen Y."/>
            <person name="Ding Y."/>
            <person name="Zhao R."/>
            <person name="Feng M."/>
            <person name="Zhu Y."/>
            <person name="Feng Y."/>
            <person name="Jiang X."/>
            <person name="Zhu D."/>
            <person name="Xiang H."/>
            <person name="Feng X."/>
            <person name="Li S."/>
            <person name="Wang J."/>
            <person name="Zhang G."/>
            <person name="Kronforst M.R."/>
            <person name="Wang W."/>
        </authorList>
    </citation>
    <scope>NUCLEOTIDE SEQUENCE [LARGE SCALE GENOMIC DNA]</scope>
    <source>
        <strain evidence="6">Ya'a_city_454_Px</strain>
        <tissue evidence="6">Whole body</tissue>
    </source>
</reference>
<evidence type="ECO:0000256" key="1">
    <source>
        <dbReference type="ARBA" id="ARBA00022786"/>
    </source>
</evidence>
<dbReference type="InterPro" id="IPR058537">
    <property type="entry name" value="TPR_TNPO3_IPO13_4th"/>
</dbReference>
<dbReference type="SUPFAM" id="SSF81296">
    <property type="entry name" value="E set domains"/>
    <property type="match status" value="1"/>
</dbReference>
<dbReference type="Gene3D" id="3.30.2160.10">
    <property type="entry name" value="Hect, E3 ligase catalytic domain"/>
    <property type="match status" value="1"/>
</dbReference>
<feature type="compositionally biased region" description="Low complexity" evidence="4">
    <location>
        <begin position="1285"/>
        <end position="1300"/>
    </location>
</feature>
<dbReference type="InterPro" id="IPR057941">
    <property type="entry name" value="TPR_TNPO3_IPO13_2nd"/>
</dbReference>
<evidence type="ECO:0000313" key="7">
    <source>
        <dbReference type="Proteomes" id="UP000053268"/>
    </source>
</evidence>
<keyword evidence="7" id="KW-1185">Reference proteome</keyword>
<dbReference type="SUPFAM" id="SSF56204">
    <property type="entry name" value="Hect, E3 ligase catalytic domain"/>
    <property type="match status" value="1"/>
</dbReference>
<dbReference type="Gene3D" id="3.90.1750.10">
    <property type="entry name" value="Hect, E3 ligase catalytic domains"/>
    <property type="match status" value="1"/>
</dbReference>
<dbReference type="Pfam" id="PF00632">
    <property type="entry name" value="HECT"/>
    <property type="match status" value="1"/>
</dbReference>
<dbReference type="InterPro" id="IPR013598">
    <property type="entry name" value="Exportin-1/Importin-b-like"/>
</dbReference>
<dbReference type="PROSITE" id="PS50237">
    <property type="entry name" value="HECT"/>
    <property type="match status" value="1"/>
</dbReference>
<feature type="repeat" description="Filamin" evidence="2">
    <location>
        <begin position="1056"/>
        <end position="1149"/>
    </location>
</feature>
<dbReference type="InterPro" id="IPR000569">
    <property type="entry name" value="HECT_dom"/>
</dbReference>
<dbReference type="PANTHER" id="PTHR12363:SF42">
    <property type="entry name" value="TRANSPORTIN-3"/>
    <property type="match status" value="1"/>
</dbReference>
<dbReference type="Pfam" id="PF08389">
    <property type="entry name" value="Xpo1"/>
    <property type="match status" value="1"/>
</dbReference>
<dbReference type="Pfam" id="PF24140">
    <property type="entry name" value="TPR_TNPO3_IPO13_3rd"/>
    <property type="match status" value="1"/>
</dbReference>
<dbReference type="InterPro" id="IPR035983">
    <property type="entry name" value="Hect_E3_ubiquitin_ligase"/>
</dbReference>
<dbReference type="Gene3D" id="2.60.40.10">
    <property type="entry name" value="Immunoglobulins"/>
    <property type="match status" value="1"/>
</dbReference>
<dbReference type="GO" id="GO:0004842">
    <property type="term" value="F:ubiquitin-protein transferase activity"/>
    <property type="evidence" value="ECO:0007669"/>
    <property type="project" value="InterPro"/>
</dbReference>
<dbReference type="GO" id="GO:0006606">
    <property type="term" value="P:protein import into nucleus"/>
    <property type="evidence" value="ECO:0007669"/>
    <property type="project" value="TreeGrafter"/>
</dbReference>
<sequence length="1560" mass="174511">MEAPSMDTVYQAISALYDNPNANEKEKASLWLGDVQKSIHSWKISDQLLQEKKDEQSYYFAAQTMRSKVQHNLSELPPESLVSLRDSLIAHLENAAAGTSNAILTQLSLALADLALQMQTWQNCVSDLIKLFSTKNEFALLEILTVLPQEIDSPNLKLGENRREEIKNELRANSNLVCLFLKESIANSQNSQISLKIVKCMTSWIQVRAVNKDEVPQNAVIGFCLQVLRDHNSINLLHDAASDCICALLHCLEENNNNEDIERLLFDSIASLEESYHMAVAHEEEEKAVNYAKVFTELAETFLEKIVFCTASGRVHFAMRSLELALVCVGHHDYEVAEITFNLWYRLSEEVYQRDQQPLTDAFKPHIERLIEALARQCQLEPDNTKLPDEGDEFYEFRMKVMELIKDVVFMVGSSAVFRQMFAALQADCSWEHTEAALFIMQAVAKNILPDEEEYVPKVVEAILSMPADSHVAVRRTCILLLGELCEWVERHPACLQPCLHALLHALHHPSLAPAAAQALQVAVRYSLLTHIDLLLVFDQVPYLYVYYFSEYLQGMPHAGVRARGYAGGGEDAHPCLPALTDSWPVLYDVMKKWVSHSRVVERACRCLRFGVRCVGAGCAALLPALCTALPALYNAHPHGCVLYVCGVLCDVTARRPHAAQPLLQLLHALLPPALALLQAHNGLQDNPDTVDDLFRLCIRYLQHIPVAFLSSGAAPSVLQCAALASRLDHREANSSVMKFLGDLLRCANDIPADATPEKQQIKSLADSALSQYGEQLTCALVEAAALHLHAYMLSEVGEVVLELMRWARAHGADWLRPALARLPRDTERAAAPTDNQCWQFHQYALRSVLRHLFDDESSQVDEWLDQNDLGDYKKLFKEYGISTLSGCGSPEALERLPEMPAAEERRLRRAALLLQQRLVLRQWLVTHRLQHAYSKLLSLDVCSLEDVYWLEDSTARHVIDPKDFSAWCAARQSLPTGKEALISLKADLWSTVVKNSKHQDAWTWGGMLVVSVSVCGLVTLAAMTQPSLAPEAKHSLLQYVTGKYLHPPSCKVEWGWQEPQPVGETMCFTVLCYQRNGHPYPVCDTDQLVVNITHGTRKISAVLELGSGDPAQAHTARVKFTVRTAGLYIISIMIGGAHAAGGPFRKWFAAGRPAARRSRGGRAPAALVCTAGRPRQLHVHPRDQFDNPAPLATAFDDRFCNICCHVHRQGFSIEIKSVSGEVDEKLSSGAAFEYDSVNQRAAVELCFPEPGVYRAAIYYDGALLHNGETGRRRCGCTRRNATCSPPLSRSSSSPTAAERTPSRCTRTHTYIPNNKQEFFYSEMRKAHARHPHDKLPLRVVRAELVRSSLRATRHFTVADWCRNFDITFQGEQGVDWGGVRREWFSLVCAQLFDPRFGLFVPFRDSPTALVHPNPQRPPHLKLKHFELAGKLVGKCLYESALGGSHRQLVRARLTRSFLAQIIGLRVHYKVNTGPTAAEALGSGRRSDACVVLQYFEQDDPELYLSKIKYVLETDLDAEDALELTFSEDVYDASGRLLNTTDLVPNGSTIKVRASMGNRW</sequence>
<dbReference type="GO" id="GO:0031267">
    <property type="term" value="F:small GTPase binding"/>
    <property type="evidence" value="ECO:0007669"/>
    <property type="project" value="InterPro"/>
</dbReference>
<dbReference type="InterPro" id="IPR017868">
    <property type="entry name" value="Filamin/ABP280_repeat-like"/>
</dbReference>
<dbReference type="Gene3D" id="1.25.10.10">
    <property type="entry name" value="Leucine-rich Repeat Variant"/>
    <property type="match status" value="2"/>
</dbReference>
<dbReference type="InterPro" id="IPR001494">
    <property type="entry name" value="Importin-beta_N"/>
</dbReference>
<organism evidence="6 7">
    <name type="scientific">Papilio xuthus</name>
    <name type="common">Asian swallowtail butterfly</name>
    <dbReference type="NCBI Taxonomy" id="66420"/>
    <lineage>
        <taxon>Eukaryota</taxon>
        <taxon>Metazoa</taxon>
        <taxon>Ecdysozoa</taxon>
        <taxon>Arthropoda</taxon>
        <taxon>Hexapoda</taxon>
        <taxon>Insecta</taxon>
        <taxon>Pterygota</taxon>
        <taxon>Neoptera</taxon>
        <taxon>Endopterygota</taxon>
        <taxon>Lepidoptera</taxon>
        <taxon>Glossata</taxon>
        <taxon>Ditrysia</taxon>
        <taxon>Papilionoidea</taxon>
        <taxon>Papilionidae</taxon>
        <taxon>Papilioninae</taxon>
        <taxon>Papilio</taxon>
    </lineage>
</organism>